<dbReference type="Gene3D" id="3.40.710.10">
    <property type="entry name" value="DD-peptidase/beta-lactamase superfamily"/>
    <property type="match status" value="1"/>
</dbReference>
<evidence type="ECO:0000256" key="3">
    <source>
        <dbReference type="SAM" id="SignalP"/>
    </source>
</evidence>
<feature type="chain" id="PRO_5045434292" description="Beta-lactamase-related domain-containing protein" evidence="3">
    <location>
        <begin position="20"/>
        <end position="433"/>
    </location>
</feature>
<accession>A0ABP8GZF6</accession>
<evidence type="ECO:0000256" key="2">
    <source>
        <dbReference type="ARBA" id="ARBA00023136"/>
    </source>
</evidence>
<dbReference type="RefSeq" id="WP_345256045.1">
    <property type="nucleotide sequence ID" value="NZ_BAABGY010000007.1"/>
</dbReference>
<comment type="subcellular location">
    <subcellularLocation>
        <location evidence="1">Membrane</location>
    </subcellularLocation>
</comment>
<evidence type="ECO:0000313" key="6">
    <source>
        <dbReference type="Proteomes" id="UP001501725"/>
    </source>
</evidence>
<comment type="caution">
    <text evidence="5">The sequence shown here is derived from an EMBL/GenBank/DDBJ whole genome shotgun (WGS) entry which is preliminary data.</text>
</comment>
<dbReference type="InterPro" id="IPR012338">
    <property type="entry name" value="Beta-lactam/transpept-like"/>
</dbReference>
<feature type="signal peptide" evidence="3">
    <location>
        <begin position="1"/>
        <end position="19"/>
    </location>
</feature>
<evidence type="ECO:0000259" key="4">
    <source>
        <dbReference type="Pfam" id="PF00144"/>
    </source>
</evidence>
<dbReference type="SUPFAM" id="SSF56601">
    <property type="entry name" value="beta-lactamase/transpeptidase-like"/>
    <property type="match status" value="1"/>
</dbReference>
<keyword evidence="6" id="KW-1185">Reference proteome</keyword>
<proteinExistence type="predicted"/>
<sequence length="433" mass="48245">MKKSALLWLALMGCLPGFAQLHRDTAERRLREYFTALTALRQFNGNVLIADSNEVLLRASFNLAPGRDSLSVQPDSRFIIASVSKVFVKYAILLLEEEGRLRRSDKLARYIPDFPKGNRISIGHLMEHRSGLPRELAGHERFDSPSLRQVARLAAKEQLLFAPGTQTHYSNIGFSLLHYIIDRAAPGGYAAYIQRMLRRLGLPATGEYNGSKKVPHFAWGFDNQQGTITATPPKSIGRFETGNYYSTIDDLYAFSCQLPKGGLVRESRARSLFAGDSLLVQAGGRSGYRAYFYKNLNTGVTILFTCNYTDIPIQEMTADLVNLLAGKPYSVPAPIDRKEIALPDSILNRYTGVYVLEADEKQALTFTASDGALWVQDSAGSKERLKADSDTSFFEDPHSKDGYYYTWNATTSTYELTIVSTGIRLKTKKTGAK</sequence>
<gene>
    <name evidence="5" type="ORF">GCM10023184_24690</name>
</gene>
<keyword evidence="3" id="KW-0732">Signal</keyword>
<evidence type="ECO:0000313" key="5">
    <source>
        <dbReference type="EMBL" id="GAA4332231.1"/>
    </source>
</evidence>
<dbReference type="Pfam" id="PF00144">
    <property type="entry name" value="Beta-lactamase"/>
    <property type="match status" value="1"/>
</dbReference>
<reference evidence="6" key="1">
    <citation type="journal article" date="2019" name="Int. J. Syst. Evol. Microbiol.">
        <title>The Global Catalogue of Microorganisms (GCM) 10K type strain sequencing project: providing services to taxonomists for standard genome sequencing and annotation.</title>
        <authorList>
            <consortium name="The Broad Institute Genomics Platform"/>
            <consortium name="The Broad Institute Genome Sequencing Center for Infectious Disease"/>
            <person name="Wu L."/>
            <person name="Ma J."/>
        </authorList>
    </citation>
    <scope>NUCLEOTIDE SEQUENCE [LARGE SCALE GENOMIC DNA]</scope>
    <source>
        <strain evidence="6">JCM 17919</strain>
    </source>
</reference>
<evidence type="ECO:0000256" key="1">
    <source>
        <dbReference type="ARBA" id="ARBA00004370"/>
    </source>
</evidence>
<dbReference type="EMBL" id="BAABGY010000007">
    <property type="protein sequence ID" value="GAA4332231.1"/>
    <property type="molecule type" value="Genomic_DNA"/>
</dbReference>
<keyword evidence="2" id="KW-0472">Membrane</keyword>
<dbReference type="PANTHER" id="PTHR46825">
    <property type="entry name" value="D-ALANYL-D-ALANINE-CARBOXYPEPTIDASE/ENDOPEPTIDASE AMPH"/>
    <property type="match status" value="1"/>
</dbReference>
<dbReference type="InterPro" id="IPR050491">
    <property type="entry name" value="AmpC-like"/>
</dbReference>
<dbReference type="Proteomes" id="UP001501725">
    <property type="component" value="Unassembled WGS sequence"/>
</dbReference>
<protein>
    <recommendedName>
        <fullName evidence="4">Beta-lactamase-related domain-containing protein</fullName>
    </recommendedName>
</protein>
<organism evidence="5 6">
    <name type="scientific">Flaviaesturariibacter amylovorans</name>
    <dbReference type="NCBI Taxonomy" id="1084520"/>
    <lineage>
        <taxon>Bacteria</taxon>
        <taxon>Pseudomonadati</taxon>
        <taxon>Bacteroidota</taxon>
        <taxon>Chitinophagia</taxon>
        <taxon>Chitinophagales</taxon>
        <taxon>Chitinophagaceae</taxon>
        <taxon>Flaviaestuariibacter</taxon>
    </lineage>
</organism>
<dbReference type="PANTHER" id="PTHR46825:SF11">
    <property type="entry name" value="PENICILLIN-BINDING PROTEIN 4"/>
    <property type="match status" value="1"/>
</dbReference>
<feature type="domain" description="Beta-lactamase-related" evidence="4">
    <location>
        <begin position="46"/>
        <end position="274"/>
    </location>
</feature>
<dbReference type="InterPro" id="IPR001466">
    <property type="entry name" value="Beta-lactam-related"/>
</dbReference>
<name>A0ABP8GZF6_9BACT</name>